<proteinExistence type="predicted"/>
<evidence type="ECO:0000313" key="3">
    <source>
        <dbReference type="EMBL" id="QDU93061.1"/>
    </source>
</evidence>
<dbReference type="InterPro" id="IPR005702">
    <property type="entry name" value="Wzc-like_C"/>
</dbReference>
<dbReference type="PANTHER" id="PTHR32309:SF31">
    <property type="entry name" value="CAPSULAR EXOPOLYSACCHARIDE FAMILY"/>
    <property type="match status" value="1"/>
</dbReference>
<dbReference type="Gene3D" id="3.40.50.300">
    <property type="entry name" value="P-loop containing nucleotide triphosphate hydrolases"/>
    <property type="match status" value="1"/>
</dbReference>
<evidence type="ECO:0000256" key="2">
    <source>
        <dbReference type="ARBA" id="ARBA00022840"/>
    </source>
</evidence>
<dbReference type="OrthoDB" id="274038at2"/>
<dbReference type="SUPFAM" id="SSF52540">
    <property type="entry name" value="P-loop containing nucleoside triphosphate hydrolases"/>
    <property type="match status" value="1"/>
</dbReference>
<keyword evidence="3" id="KW-0418">Kinase</keyword>
<gene>
    <name evidence="3" type="primary">ywqD</name>
    <name evidence="3" type="ORF">Pla8534_08360</name>
</gene>
<dbReference type="Proteomes" id="UP000317648">
    <property type="component" value="Chromosome"/>
</dbReference>
<organism evidence="3 4">
    <name type="scientific">Lignipirellula cremea</name>
    <dbReference type="NCBI Taxonomy" id="2528010"/>
    <lineage>
        <taxon>Bacteria</taxon>
        <taxon>Pseudomonadati</taxon>
        <taxon>Planctomycetota</taxon>
        <taxon>Planctomycetia</taxon>
        <taxon>Pirellulales</taxon>
        <taxon>Pirellulaceae</taxon>
        <taxon>Lignipirellula</taxon>
    </lineage>
</organism>
<dbReference type="CDD" id="cd05387">
    <property type="entry name" value="BY-kinase"/>
    <property type="match status" value="1"/>
</dbReference>
<dbReference type="PANTHER" id="PTHR32309">
    <property type="entry name" value="TYROSINE-PROTEIN KINASE"/>
    <property type="match status" value="1"/>
</dbReference>
<keyword evidence="4" id="KW-1185">Reference proteome</keyword>
<keyword evidence="3" id="KW-0808">Transferase</keyword>
<dbReference type="GO" id="GO:0004715">
    <property type="term" value="F:non-membrane spanning protein tyrosine kinase activity"/>
    <property type="evidence" value="ECO:0007669"/>
    <property type="project" value="UniProtKB-EC"/>
</dbReference>
<dbReference type="InterPro" id="IPR050445">
    <property type="entry name" value="Bact_polysacc_biosynth/exp"/>
</dbReference>
<protein>
    <submittedName>
        <fullName evidence="3">Tyrosine-protein kinase YwqD</fullName>
        <ecNumber evidence="3">2.7.10.2</ecNumber>
    </submittedName>
</protein>
<dbReference type="InterPro" id="IPR027417">
    <property type="entry name" value="P-loop_NTPase"/>
</dbReference>
<dbReference type="InterPro" id="IPR017746">
    <property type="entry name" value="Cellulose_synthase_operon_BcsQ"/>
</dbReference>
<keyword evidence="2" id="KW-0067">ATP-binding</keyword>
<dbReference type="EC" id="2.7.10.2" evidence="3"/>
<dbReference type="AlphaFoldDB" id="A0A518DML6"/>
<dbReference type="RefSeq" id="WP_145049547.1">
    <property type="nucleotide sequence ID" value="NZ_CP036433.1"/>
</dbReference>
<dbReference type="Pfam" id="PF06564">
    <property type="entry name" value="CBP_BcsQ"/>
    <property type="match status" value="1"/>
</dbReference>
<name>A0A518DML6_9BACT</name>
<evidence type="ECO:0000256" key="1">
    <source>
        <dbReference type="ARBA" id="ARBA00022741"/>
    </source>
</evidence>
<sequence length="216" mass="23327">MIHRTTTSASEAASAVARNDELPAYYATLLRRLSSACGESSSALRTLGVTSATSGEGVSTIAANLAMSAAERRRVVLVDANTMNPSQAHLFGVARSPGLQEAFHSSLATHDCVQETPLKNLWVLPAGRAQRFNPHLDRQEVERLVESLQERFDLVIFDLPPAEEFSSCLMLAPALQGVLFVVEAARARTDVVVQAKRRLDESQTTVLGAVLNKNDA</sequence>
<accession>A0A518DML6</accession>
<dbReference type="EMBL" id="CP036433">
    <property type="protein sequence ID" value="QDU93061.1"/>
    <property type="molecule type" value="Genomic_DNA"/>
</dbReference>
<keyword evidence="1" id="KW-0547">Nucleotide-binding</keyword>
<dbReference type="KEGG" id="lcre:Pla8534_08360"/>
<evidence type="ECO:0000313" key="4">
    <source>
        <dbReference type="Proteomes" id="UP000317648"/>
    </source>
</evidence>
<reference evidence="3 4" key="1">
    <citation type="submission" date="2019-02" db="EMBL/GenBank/DDBJ databases">
        <title>Deep-cultivation of Planctomycetes and their phenomic and genomic characterization uncovers novel biology.</title>
        <authorList>
            <person name="Wiegand S."/>
            <person name="Jogler M."/>
            <person name="Boedeker C."/>
            <person name="Pinto D."/>
            <person name="Vollmers J."/>
            <person name="Rivas-Marin E."/>
            <person name="Kohn T."/>
            <person name="Peeters S.H."/>
            <person name="Heuer A."/>
            <person name="Rast P."/>
            <person name="Oberbeckmann S."/>
            <person name="Bunk B."/>
            <person name="Jeske O."/>
            <person name="Meyerdierks A."/>
            <person name="Storesund J.E."/>
            <person name="Kallscheuer N."/>
            <person name="Luecker S."/>
            <person name="Lage O.M."/>
            <person name="Pohl T."/>
            <person name="Merkel B.J."/>
            <person name="Hornburger P."/>
            <person name="Mueller R.-W."/>
            <person name="Bruemmer F."/>
            <person name="Labrenz M."/>
            <person name="Spormann A.M."/>
            <person name="Op den Camp H."/>
            <person name="Overmann J."/>
            <person name="Amann R."/>
            <person name="Jetten M.S.M."/>
            <person name="Mascher T."/>
            <person name="Medema M.H."/>
            <person name="Devos D.P."/>
            <person name="Kaster A.-K."/>
            <person name="Ovreas L."/>
            <person name="Rohde M."/>
            <person name="Galperin M.Y."/>
            <person name="Jogler C."/>
        </authorList>
    </citation>
    <scope>NUCLEOTIDE SEQUENCE [LARGE SCALE GENOMIC DNA]</scope>
    <source>
        <strain evidence="3 4">Pla85_3_4</strain>
    </source>
</reference>